<dbReference type="GO" id="GO:0008757">
    <property type="term" value="F:S-adenosylmethionine-dependent methyltransferase activity"/>
    <property type="evidence" value="ECO:0007669"/>
    <property type="project" value="InterPro"/>
</dbReference>
<name>A0A543HX44_9MICO</name>
<organism evidence="2 3">
    <name type="scientific">Humibacillus xanthopallidus</name>
    <dbReference type="NCBI Taxonomy" id="412689"/>
    <lineage>
        <taxon>Bacteria</taxon>
        <taxon>Bacillati</taxon>
        <taxon>Actinomycetota</taxon>
        <taxon>Actinomycetes</taxon>
        <taxon>Micrococcales</taxon>
        <taxon>Intrasporangiaceae</taxon>
        <taxon>Humibacillus</taxon>
    </lineage>
</organism>
<dbReference type="AlphaFoldDB" id="A0A543HX44"/>
<keyword evidence="2" id="KW-0489">Methyltransferase</keyword>
<accession>A0A543HX44</accession>
<protein>
    <submittedName>
        <fullName evidence="2">Methyltransferase family protein</fullName>
    </submittedName>
</protein>
<dbReference type="InterPro" id="IPR013216">
    <property type="entry name" value="Methyltransf_11"/>
</dbReference>
<dbReference type="InterPro" id="IPR050508">
    <property type="entry name" value="Methyltransf_Superfamily"/>
</dbReference>
<evidence type="ECO:0000313" key="3">
    <source>
        <dbReference type="Proteomes" id="UP000316747"/>
    </source>
</evidence>
<dbReference type="InterPro" id="IPR029063">
    <property type="entry name" value="SAM-dependent_MTases_sf"/>
</dbReference>
<comment type="caution">
    <text evidence="2">The sequence shown here is derived from an EMBL/GenBank/DDBJ whole genome shotgun (WGS) entry which is preliminary data.</text>
</comment>
<gene>
    <name evidence="2" type="ORF">FBY41_2879</name>
</gene>
<dbReference type="OrthoDB" id="9805171at2"/>
<dbReference type="Proteomes" id="UP000316747">
    <property type="component" value="Unassembled WGS sequence"/>
</dbReference>
<dbReference type="Gene3D" id="3.40.50.150">
    <property type="entry name" value="Vaccinia Virus protein VP39"/>
    <property type="match status" value="1"/>
</dbReference>
<reference evidence="2 3" key="1">
    <citation type="submission" date="2019-06" db="EMBL/GenBank/DDBJ databases">
        <title>Genome sequencing of plant associated microbes to promote plant fitness in Sorghum bicolor and Oryza sativa.</title>
        <authorList>
            <person name="Coleman-Derr D."/>
        </authorList>
    </citation>
    <scope>NUCLEOTIDE SEQUENCE [LARGE SCALE GENOMIC DNA]</scope>
    <source>
        <strain evidence="2 3">KV-663</strain>
    </source>
</reference>
<evidence type="ECO:0000259" key="1">
    <source>
        <dbReference type="Pfam" id="PF08241"/>
    </source>
</evidence>
<feature type="domain" description="Methyltransferase type 11" evidence="1">
    <location>
        <begin position="56"/>
        <end position="146"/>
    </location>
</feature>
<proteinExistence type="predicted"/>
<dbReference type="PANTHER" id="PTHR42912:SF80">
    <property type="entry name" value="METHYLTRANSFERASE DOMAIN-CONTAINING PROTEIN"/>
    <property type="match status" value="1"/>
</dbReference>
<evidence type="ECO:0000313" key="2">
    <source>
        <dbReference type="EMBL" id="TQM62839.1"/>
    </source>
</evidence>
<keyword evidence="2" id="KW-0808">Transferase</keyword>
<dbReference type="PANTHER" id="PTHR42912">
    <property type="entry name" value="METHYLTRANSFERASE"/>
    <property type="match status" value="1"/>
</dbReference>
<dbReference type="SUPFAM" id="SSF53335">
    <property type="entry name" value="S-adenosyl-L-methionine-dependent methyltransferases"/>
    <property type="match status" value="1"/>
</dbReference>
<dbReference type="Pfam" id="PF08241">
    <property type="entry name" value="Methyltransf_11"/>
    <property type="match status" value="1"/>
</dbReference>
<sequence length="237" mass="25331">MRPTEMTTPDAMITQYSSTERLATRRGVWRPGPEGVSPTDVLRGAILDAQPTSVIEIGCGTGHLARSVMDVVPDVDYVATDLSPAMVTSAAALGVPATVAPADDLPFPDQTFDVAVAAWMLYHVPDLDAALRELRRVLRPGGVLVVATNGAEHLADLLREAGGEPLVTQFTSEVAEEMLGRHFSHVTHRDIETRATFEDHAAAVAYLATFDAELSRALPPFDGPRSYAGSTAILTAR</sequence>
<dbReference type="RefSeq" id="WP_141844862.1">
    <property type="nucleotide sequence ID" value="NZ_VFPM01000002.1"/>
</dbReference>
<keyword evidence="3" id="KW-1185">Reference proteome</keyword>
<dbReference type="CDD" id="cd02440">
    <property type="entry name" value="AdoMet_MTases"/>
    <property type="match status" value="1"/>
</dbReference>
<dbReference type="GO" id="GO:0032259">
    <property type="term" value="P:methylation"/>
    <property type="evidence" value="ECO:0007669"/>
    <property type="project" value="UniProtKB-KW"/>
</dbReference>
<dbReference type="EMBL" id="VFPM01000002">
    <property type="protein sequence ID" value="TQM62839.1"/>
    <property type="molecule type" value="Genomic_DNA"/>
</dbReference>